<evidence type="ECO:0000259" key="2">
    <source>
        <dbReference type="Pfam" id="PF07670"/>
    </source>
</evidence>
<evidence type="ECO:0000313" key="3">
    <source>
        <dbReference type="EMBL" id="HIR66475.1"/>
    </source>
</evidence>
<dbReference type="InterPro" id="IPR011642">
    <property type="entry name" value="Gate_dom"/>
</dbReference>
<comment type="caution">
    <text evidence="3">The sequence shown here is derived from an EMBL/GenBank/DDBJ whole genome shotgun (WGS) entry which is preliminary data.</text>
</comment>
<protein>
    <recommendedName>
        <fullName evidence="2">Nucleoside transporter/FeoB GTPase Gate domain-containing protein</fullName>
    </recommendedName>
</protein>
<reference evidence="3" key="1">
    <citation type="submission" date="2020-10" db="EMBL/GenBank/DDBJ databases">
        <authorList>
            <person name="Gilroy R."/>
        </authorList>
    </citation>
    <scope>NUCLEOTIDE SEQUENCE</scope>
    <source>
        <strain evidence="3">ChiW16-3235</strain>
    </source>
</reference>
<dbReference type="PANTHER" id="PTHR35793">
    <property type="entry name" value="INNER MEMBRANE PROTEIN YJIG"/>
    <property type="match status" value="1"/>
</dbReference>
<proteinExistence type="predicted"/>
<evidence type="ECO:0000256" key="1">
    <source>
        <dbReference type="SAM" id="Phobius"/>
    </source>
</evidence>
<feature type="transmembrane region" description="Helical" evidence="1">
    <location>
        <begin position="34"/>
        <end position="54"/>
    </location>
</feature>
<reference evidence="3" key="2">
    <citation type="journal article" date="2021" name="PeerJ">
        <title>Extensive microbial diversity within the chicken gut microbiome revealed by metagenomics and culture.</title>
        <authorList>
            <person name="Gilroy R."/>
            <person name="Ravi A."/>
            <person name="Getino M."/>
            <person name="Pursley I."/>
            <person name="Horton D.L."/>
            <person name="Alikhan N.F."/>
            <person name="Baker D."/>
            <person name="Gharbi K."/>
            <person name="Hall N."/>
            <person name="Watson M."/>
            <person name="Adriaenssens E.M."/>
            <person name="Foster-Nyarko E."/>
            <person name="Jarju S."/>
            <person name="Secka A."/>
            <person name="Antonio M."/>
            <person name="Oren A."/>
            <person name="Chaudhuri R.R."/>
            <person name="La Ragione R."/>
            <person name="Hildebrand F."/>
            <person name="Pallen M.J."/>
        </authorList>
    </citation>
    <scope>NUCLEOTIDE SEQUENCE</scope>
    <source>
        <strain evidence="3">ChiW16-3235</strain>
    </source>
</reference>
<dbReference type="GO" id="GO:0005886">
    <property type="term" value="C:plasma membrane"/>
    <property type="evidence" value="ECO:0007669"/>
    <property type="project" value="TreeGrafter"/>
</dbReference>
<name>A0A9D1E4W0_9FIRM</name>
<dbReference type="InterPro" id="IPR052549">
    <property type="entry name" value="SpmB"/>
</dbReference>
<dbReference type="PANTHER" id="PTHR35793:SF2">
    <property type="entry name" value="INNER MEMBRANE PROTEIN YJIG"/>
    <property type="match status" value="1"/>
</dbReference>
<dbReference type="Pfam" id="PF07670">
    <property type="entry name" value="Gate"/>
    <property type="match status" value="1"/>
</dbReference>
<dbReference type="Proteomes" id="UP000823913">
    <property type="component" value="Unassembled WGS sequence"/>
</dbReference>
<keyword evidence="1" id="KW-0472">Membrane</keyword>
<sequence>MSLVIPSLFVIIITIAAAKKVNVFLSFCAGAEEGFKFTLTLLPIIAAVFMMCNLMEISGIADALARALSPAMNALGIPGELAKLAIIKPFSGSGSLSLLTEVLEEYGADSYIARCACTIYSSSETVFYVFALYFAGTNKKGRAAPLAIVILSTILSTILSCMLCRVL</sequence>
<evidence type="ECO:0000313" key="4">
    <source>
        <dbReference type="Proteomes" id="UP000823913"/>
    </source>
</evidence>
<keyword evidence="1" id="KW-0812">Transmembrane</keyword>
<gene>
    <name evidence="3" type="ORF">IAB94_00330</name>
</gene>
<dbReference type="AlphaFoldDB" id="A0A9D1E4W0"/>
<accession>A0A9D1E4W0</accession>
<feature type="domain" description="Nucleoside transporter/FeoB GTPase Gate" evidence="2">
    <location>
        <begin position="39"/>
        <end position="135"/>
    </location>
</feature>
<feature type="transmembrane region" description="Helical" evidence="1">
    <location>
        <begin position="146"/>
        <end position="166"/>
    </location>
</feature>
<dbReference type="EMBL" id="DVHK01000004">
    <property type="protein sequence ID" value="HIR66475.1"/>
    <property type="molecule type" value="Genomic_DNA"/>
</dbReference>
<organism evidence="3 4">
    <name type="scientific">Candidatus Coproplasma avicola</name>
    <dbReference type="NCBI Taxonomy" id="2840744"/>
    <lineage>
        <taxon>Bacteria</taxon>
        <taxon>Bacillati</taxon>
        <taxon>Bacillota</taxon>
        <taxon>Clostridia</taxon>
        <taxon>Eubacteriales</taxon>
        <taxon>Candidatus Coproplasma</taxon>
    </lineage>
</organism>
<keyword evidence="1" id="KW-1133">Transmembrane helix</keyword>